<comment type="caution">
    <text evidence="1">The sequence shown here is derived from an EMBL/GenBank/DDBJ whole genome shotgun (WGS) entry which is preliminary data.</text>
</comment>
<keyword evidence="2" id="KW-1185">Reference proteome</keyword>
<gene>
    <name evidence="1" type="ORF">HLB44_16840</name>
</gene>
<organism evidence="1 2">
    <name type="scientific">Pseudaquabacterium terrae</name>
    <dbReference type="NCBI Taxonomy" id="2732868"/>
    <lineage>
        <taxon>Bacteria</taxon>
        <taxon>Pseudomonadati</taxon>
        <taxon>Pseudomonadota</taxon>
        <taxon>Betaproteobacteria</taxon>
        <taxon>Burkholderiales</taxon>
        <taxon>Sphaerotilaceae</taxon>
        <taxon>Pseudaquabacterium</taxon>
    </lineage>
</organism>
<dbReference type="RefSeq" id="WP_173124587.1">
    <property type="nucleotide sequence ID" value="NZ_JABRWJ010000005.1"/>
</dbReference>
<reference evidence="1 2" key="1">
    <citation type="submission" date="2020-05" db="EMBL/GenBank/DDBJ databases">
        <title>Aquincola sp. isolate from soil.</title>
        <authorList>
            <person name="Han J."/>
            <person name="Kim D.-U."/>
        </authorList>
    </citation>
    <scope>NUCLEOTIDE SEQUENCE [LARGE SCALE GENOMIC DNA]</scope>
    <source>
        <strain evidence="1 2">S2</strain>
    </source>
</reference>
<accession>A0ABX2EJ43</accession>
<evidence type="ECO:0000313" key="1">
    <source>
        <dbReference type="EMBL" id="NRF68661.1"/>
    </source>
</evidence>
<sequence>MTEHKDEKLTRDDTCAPARAGDDLCTADIAGVHMPLAPTNNDTRRLTNTRNAAFGLWSGFLMENLPLCLAALPASNPRRRLAERLLHEQIERERAPADAEQVLIYDRARTAASLWLLHGAPSLSDLVAFLRSSDFENGGGKELQECYLAEVGAHRIDDLTPAQRWELAARAFETESHDEAGSVLVRERRAMGLPIPFAVEGVH</sequence>
<protein>
    <submittedName>
        <fullName evidence="1">Uncharacterized protein</fullName>
    </submittedName>
</protein>
<dbReference type="Proteomes" id="UP000737171">
    <property type="component" value="Unassembled WGS sequence"/>
</dbReference>
<evidence type="ECO:0000313" key="2">
    <source>
        <dbReference type="Proteomes" id="UP000737171"/>
    </source>
</evidence>
<dbReference type="EMBL" id="JABRWJ010000005">
    <property type="protein sequence ID" value="NRF68661.1"/>
    <property type="molecule type" value="Genomic_DNA"/>
</dbReference>
<name>A0ABX2EJ43_9BURK</name>
<proteinExistence type="predicted"/>